<keyword evidence="2" id="KW-1185">Reference proteome</keyword>
<name>A0ACB8HJP3_9BRYO</name>
<dbReference type="Proteomes" id="UP000828922">
    <property type="component" value="Linkage Group LG07"/>
</dbReference>
<evidence type="ECO:0000313" key="1">
    <source>
        <dbReference type="EMBL" id="KAH9556443.1"/>
    </source>
</evidence>
<comment type="caution">
    <text evidence="1">The sequence shown here is derived from an EMBL/GenBank/DDBJ whole genome shotgun (WGS) entry which is preliminary data.</text>
</comment>
<organism evidence="1 2">
    <name type="scientific">Sphagnum magellanicum</name>
    <dbReference type="NCBI Taxonomy" id="128215"/>
    <lineage>
        <taxon>Eukaryota</taxon>
        <taxon>Viridiplantae</taxon>
        <taxon>Streptophyta</taxon>
        <taxon>Embryophyta</taxon>
        <taxon>Bryophyta</taxon>
        <taxon>Sphagnophytina</taxon>
        <taxon>Sphagnopsida</taxon>
        <taxon>Sphagnales</taxon>
        <taxon>Sphagnaceae</taxon>
        <taxon>Sphagnum</taxon>
    </lineage>
</organism>
<dbReference type="EMBL" id="CM038913">
    <property type="protein sequence ID" value="KAH9556443.1"/>
    <property type="molecule type" value="Genomic_DNA"/>
</dbReference>
<protein>
    <submittedName>
        <fullName evidence="1">Uncharacterized protein</fullName>
    </submittedName>
</protein>
<proteinExistence type="predicted"/>
<reference evidence="2" key="1">
    <citation type="journal article" date="2022" name="New Phytol.">
        <title>Phylogenomic structure and speciation in an emerging model: the Sphagnum magellanicum complex (Bryophyta).</title>
        <authorList>
            <person name="Shaw A.J."/>
            <person name="Piatkowski B."/>
            <person name="Duffy A.M."/>
            <person name="Aguero B."/>
            <person name="Imwattana K."/>
            <person name="Nieto-Lugilde M."/>
            <person name="Healey A."/>
            <person name="Weston D.J."/>
            <person name="Patel M.N."/>
            <person name="Schmutz J."/>
            <person name="Grimwood J."/>
            <person name="Yavitt J.B."/>
            <person name="Hassel K."/>
            <person name="Stenoien H.K."/>
            <person name="Flatberg K.I."/>
            <person name="Bickford C.P."/>
            <person name="Hicks K.A."/>
        </authorList>
    </citation>
    <scope>NUCLEOTIDE SEQUENCE [LARGE SCALE GENOMIC DNA]</scope>
</reference>
<evidence type="ECO:0000313" key="2">
    <source>
        <dbReference type="Proteomes" id="UP000828922"/>
    </source>
</evidence>
<accession>A0ACB8HJP3</accession>
<gene>
    <name evidence="1" type="ORF">CY35_07G027900</name>
</gene>
<sequence>MDVAAAAVHVPAMHFSLPASSRLHPLLLLPTGASSSLLTSTCAAISRGLPVYHGLGRTAVLVGGCWGRRVFPRFWSVVITNPKDPFLAARNLGSTGAVASASGAANSASGARNANVVRRWRPSTVAGVGDLEGESSGAAKSQRSGEREEDSLHTSSQDKKRQGYSKADKAARSNSVTAAAGKGGGAFNKFRTKYQASGIGQTKSYSSSTCSTQQRSSGGSRRTYVSGSKFLSSVTLQETVSKSHLAQEHEEKMQNGGDSRKRAGPNMKPGVMEEPKVKRRKDPAASDLRHSLDMCSKHANVMQALELYDKVVAEGALSFNQYSFNVVLYLCSSAATGVLKRGKSGNERSQQGDGKELIGDQNAEVVVLSDDQKALCLKRGFEIYEVMKLQGVPPNEATFTAVARLAVAKGDGDLAFDMVKQMAEAKITPRLRSYGPALYTYCKMKVVDKAFEVDEHMRAAGVQPEEAELEALLKLSVEMGLEEKVYSLLHRLRTTVREFSASTVGVVEQWFTSSAAENAGNSKWANLPGTDLVKEAVQRGGGGWHGLGWLGKGSWEVKSSQLDKEGVCQTCGEHLVTIDIDPRETEMFAESLFTLACQREAKNNEFRKFQAWLDRHGPFDAIVDAANVGLYNQNFGDGGFNFFQLNAVVNGIQKKIGSKREPLVLLHHRRTKGGAAATSNALSLLNRWQNANCIYTTPTGSNDDWYWLYAAVRYKCLLVTNDEMRDHLFQLLGNEFFPKWKERHQVRFTLNRKDPVFHMPPPYSIVIQESETGSWHIPKSGGDDITTPREWLCVTRTGQVGRKTLQSEQASESLNSRPEVDSEFGPVSLTSPPQKVEVPELEEQQTSSKGVCPPRDPNLLQSFKNLDSEVVQESLNIKPEVEDEYKPEDPEPSSLKKVRSPRRSFVSKPLESSSRKSELDEVCMPVGLISPPLEVEVKEPEEQPSPKKVRSPRKSRATKLSESSRPELVEECRPGGLISSAEKGEVPKPEEQSPSPTKVRSTRRSGSPNSSTILQKLKTAERTCTEKPIDFQI</sequence>